<evidence type="ECO:0000256" key="1">
    <source>
        <dbReference type="ARBA" id="ARBA00022801"/>
    </source>
</evidence>
<reference evidence="4 5" key="1">
    <citation type="submission" date="2019-02" db="EMBL/GenBank/DDBJ databases">
        <title>Deep-cultivation of Planctomycetes and their phenomic and genomic characterization uncovers novel biology.</title>
        <authorList>
            <person name="Wiegand S."/>
            <person name="Jogler M."/>
            <person name="Boedeker C."/>
            <person name="Pinto D."/>
            <person name="Vollmers J."/>
            <person name="Rivas-Marin E."/>
            <person name="Kohn T."/>
            <person name="Peeters S.H."/>
            <person name="Heuer A."/>
            <person name="Rast P."/>
            <person name="Oberbeckmann S."/>
            <person name="Bunk B."/>
            <person name="Jeske O."/>
            <person name="Meyerdierks A."/>
            <person name="Storesund J.E."/>
            <person name="Kallscheuer N."/>
            <person name="Luecker S."/>
            <person name="Lage O.M."/>
            <person name="Pohl T."/>
            <person name="Merkel B.J."/>
            <person name="Hornburger P."/>
            <person name="Mueller R.-W."/>
            <person name="Bruemmer F."/>
            <person name="Labrenz M."/>
            <person name="Spormann A.M."/>
            <person name="Op den Camp H."/>
            <person name="Overmann J."/>
            <person name="Amann R."/>
            <person name="Jetten M.S.M."/>
            <person name="Mascher T."/>
            <person name="Medema M.H."/>
            <person name="Devos D.P."/>
            <person name="Kaster A.-K."/>
            <person name="Ovreas L."/>
            <person name="Rohde M."/>
            <person name="Galperin M.Y."/>
            <person name="Jogler C."/>
        </authorList>
    </citation>
    <scope>NUCLEOTIDE SEQUENCE [LARGE SCALE GENOMIC DNA]</scope>
    <source>
        <strain evidence="4 5">EC9</strain>
    </source>
</reference>
<feature type="binding site" evidence="2">
    <location>
        <position position="156"/>
    </location>
    <ligand>
        <name>Mn(2+)</name>
        <dbReference type="ChEBI" id="CHEBI:29035"/>
        <label>2</label>
    </ligand>
</feature>
<dbReference type="OrthoDB" id="9776731at2"/>
<evidence type="ECO:0000259" key="3">
    <source>
        <dbReference type="Pfam" id="PF07687"/>
    </source>
</evidence>
<dbReference type="Proteomes" id="UP000319557">
    <property type="component" value="Chromosome"/>
</dbReference>
<dbReference type="InterPro" id="IPR002933">
    <property type="entry name" value="Peptidase_M20"/>
</dbReference>
<comment type="cofactor">
    <cofactor evidence="2">
        <name>Mn(2+)</name>
        <dbReference type="ChEBI" id="CHEBI:29035"/>
    </cofactor>
    <text evidence="2">The Mn(2+) ion enhances activity.</text>
</comment>
<dbReference type="Pfam" id="PF01546">
    <property type="entry name" value="Peptidase_M20"/>
    <property type="match status" value="1"/>
</dbReference>
<evidence type="ECO:0000313" key="5">
    <source>
        <dbReference type="Proteomes" id="UP000319557"/>
    </source>
</evidence>
<feature type="domain" description="Peptidase M20 dimerisation" evidence="3">
    <location>
        <begin position="240"/>
        <end position="338"/>
    </location>
</feature>
<keyword evidence="2" id="KW-0479">Metal-binding</keyword>
<dbReference type="AlphaFoldDB" id="A0A517LV29"/>
<feature type="binding site" evidence="2">
    <location>
        <position position="428"/>
    </location>
    <ligand>
        <name>Mn(2+)</name>
        <dbReference type="ChEBI" id="CHEBI:29035"/>
        <label>2</label>
    </ligand>
</feature>
<protein>
    <submittedName>
        <fullName evidence="4">Putative hydrolase YxeP</fullName>
        <ecNumber evidence="4">3.-.-.-</ecNumber>
    </submittedName>
</protein>
<gene>
    <name evidence="4" type="primary">yxeP_1</name>
    <name evidence="4" type="ORF">EC9_06390</name>
</gene>
<dbReference type="NCBIfam" id="TIGR01891">
    <property type="entry name" value="amidohydrolases"/>
    <property type="match status" value="1"/>
</dbReference>
<dbReference type="GO" id="GO:0046872">
    <property type="term" value="F:metal ion binding"/>
    <property type="evidence" value="ECO:0007669"/>
    <property type="project" value="UniProtKB-KW"/>
</dbReference>
<dbReference type="InterPro" id="IPR011650">
    <property type="entry name" value="Peptidase_M20_dimer"/>
</dbReference>
<evidence type="ECO:0000256" key="2">
    <source>
        <dbReference type="PIRSR" id="PIRSR005962-1"/>
    </source>
</evidence>
<feature type="binding site" evidence="2">
    <location>
        <position position="219"/>
    </location>
    <ligand>
        <name>Mn(2+)</name>
        <dbReference type="ChEBI" id="CHEBI:29035"/>
        <label>2</label>
    </ligand>
</feature>
<dbReference type="GO" id="GO:0050118">
    <property type="term" value="F:N-acetyldiaminopimelate deacetylase activity"/>
    <property type="evidence" value="ECO:0007669"/>
    <property type="project" value="UniProtKB-ARBA"/>
</dbReference>
<dbReference type="GO" id="GO:0019877">
    <property type="term" value="P:diaminopimelate biosynthetic process"/>
    <property type="evidence" value="ECO:0007669"/>
    <property type="project" value="UniProtKB-ARBA"/>
</dbReference>
<feature type="binding site" evidence="2">
    <location>
        <position position="192"/>
    </location>
    <ligand>
        <name>Mn(2+)</name>
        <dbReference type="ChEBI" id="CHEBI:29035"/>
        <label>2</label>
    </ligand>
</feature>
<sequence length="457" mass="49147">MAGTVSNWVAAVGLEVLDWESLIVCRRLLSGIVFAVCVLPICAKEPVGVVDTWIQNNLESLVAEYQWLHSHPELSFQERETSKRIAELWREAGFEVTTEVGGFGVVAILENGPGPCLMLRTDLDALPLVERTQLAYASQVTTKNTDGTDTGVMHACGHDVHMTNLVGVAQFLASHRDLWQGTLMLIGQPAEERGAGAKAMLEDGLFTRFKKPDFAIALHVGGDVAAGTVETLPGFAMANVDSVDITMIGRGGHGSAPHTTIDPIVQAAALVMDLQTIVSREIKPLDPAVVTVGSIHGGTKHNIIGDSCHLQLTVRSYDPKVREKLLAAIERKAKAVAVSFAAPEPKISVAEGTPSLRNDDQLAARITTVFQQLLGEANVSTPTPSMGGEDFSRYGLAGVPILMYRLGSVEARRLERYEELGTNPPSLHSSLYYPDIEPTLTTGLRTMVAAALEILSK</sequence>
<dbReference type="Gene3D" id="3.30.70.360">
    <property type="match status" value="1"/>
</dbReference>
<dbReference type="InterPro" id="IPR036264">
    <property type="entry name" value="Bact_exopeptidase_dim_dom"/>
</dbReference>
<dbReference type="PANTHER" id="PTHR11014:SF63">
    <property type="entry name" value="METALLOPEPTIDASE, PUTATIVE (AFU_ORTHOLOGUE AFUA_6G09600)-RELATED"/>
    <property type="match status" value="1"/>
</dbReference>
<dbReference type="FunFam" id="3.30.70.360:FF:000001">
    <property type="entry name" value="N-acetyldiaminopimelate deacetylase"/>
    <property type="match status" value="1"/>
</dbReference>
<evidence type="ECO:0000313" key="4">
    <source>
        <dbReference type="EMBL" id="QDS86477.1"/>
    </source>
</evidence>
<feature type="binding site" evidence="2">
    <location>
        <position position="158"/>
    </location>
    <ligand>
        <name>Mn(2+)</name>
        <dbReference type="ChEBI" id="CHEBI:29035"/>
        <label>2</label>
    </ligand>
</feature>
<dbReference type="Pfam" id="PF07687">
    <property type="entry name" value="M20_dimer"/>
    <property type="match status" value="1"/>
</dbReference>
<accession>A0A517LV29</accession>
<keyword evidence="2" id="KW-0464">Manganese</keyword>
<dbReference type="Gene3D" id="3.40.630.10">
    <property type="entry name" value="Zn peptidases"/>
    <property type="match status" value="1"/>
</dbReference>
<dbReference type="SUPFAM" id="SSF55031">
    <property type="entry name" value="Bacterial exopeptidase dimerisation domain"/>
    <property type="match status" value="1"/>
</dbReference>
<dbReference type="EMBL" id="CP036261">
    <property type="protein sequence ID" value="QDS86477.1"/>
    <property type="molecule type" value="Genomic_DNA"/>
</dbReference>
<dbReference type="KEGG" id="ruv:EC9_06390"/>
<dbReference type="PIRSF" id="PIRSF005962">
    <property type="entry name" value="Pept_M20D_amidohydro"/>
    <property type="match status" value="1"/>
</dbReference>
<keyword evidence="5" id="KW-1185">Reference proteome</keyword>
<keyword evidence="1 4" id="KW-0378">Hydrolase</keyword>
<dbReference type="InterPro" id="IPR017439">
    <property type="entry name" value="Amidohydrolase"/>
</dbReference>
<dbReference type="PANTHER" id="PTHR11014">
    <property type="entry name" value="PEPTIDASE M20 FAMILY MEMBER"/>
    <property type="match status" value="1"/>
</dbReference>
<dbReference type="SUPFAM" id="SSF53187">
    <property type="entry name" value="Zn-dependent exopeptidases"/>
    <property type="match status" value="1"/>
</dbReference>
<dbReference type="EC" id="3.-.-.-" evidence="4"/>
<name>A0A517LV29_9BACT</name>
<proteinExistence type="predicted"/>
<organism evidence="4 5">
    <name type="scientific">Rosistilla ulvae</name>
    <dbReference type="NCBI Taxonomy" id="1930277"/>
    <lineage>
        <taxon>Bacteria</taxon>
        <taxon>Pseudomonadati</taxon>
        <taxon>Planctomycetota</taxon>
        <taxon>Planctomycetia</taxon>
        <taxon>Pirellulales</taxon>
        <taxon>Pirellulaceae</taxon>
        <taxon>Rosistilla</taxon>
    </lineage>
</organism>